<dbReference type="Pfam" id="PF16656">
    <property type="entry name" value="Pur_ac_phosph_N"/>
    <property type="match status" value="1"/>
</dbReference>
<feature type="domain" description="Purple acid phosphatase N-terminal" evidence="5">
    <location>
        <begin position="5"/>
        <end position="37"/>
    </location>
</feature>
<protein>
    <recommendedName>
        <fullName evidence="3">Purple acid phosphatase</fullName>
        <ecNumber evidence="3">3.1.3.2</ecNumber>
    </recommendedName>
</protein>
<dbReference type="PANTHER" id="PTHR22953:SF155">
    <property type="entry name" value="PURPLE ACID PHOSPHATASE 18"/>
    <property type="match status" value="1"/>
</dbReference>
<evidence type="ECO:0000259" key="4">
    <source>
        <dbReference type="Pfam" id="PF00149"/>
    </source>
</evidence>
<organism evidence="6 7">
    <name type="scientific">Amborella trichopoda</name>
    <dbReference type="NCBI Taxonomy" id="13333"/>
    <lineage>
        <taxon>Eukaryota</taxon>
        <taxon>Viridiplantae</taxon>
        <taxon>Streptophyta</taxon>
        <taxon>Embryophyta</taxon>
        <taxon>Tracheophyta</taxon>
        <taxon>Spermatophyta</taxon>
        <taxon>Magnoliopsida</taxon>
        <taxon>Amborellales</taxon>
        <taxon>Amborellaceae</taxon>
        <taxon>Amborella</taxon>
    </lineage>
</organism>
<dbReference type="Pfam" id="PF00149">
    <property type="entry name" value="Metallophos"/>
    <property type="match status" value="1"/>
</dbReference>
<dbReference type="SUPFAM" id="SSF49363">
    <property type="entry name" value="Purple acid phosphatase, N-terminal domain"/>
    <property type="match status" value="1"/>
</dbReference>
<reference evidence="7" key="1">
    <citation type="journal article" date="2013" name="Science">
        <title>The Amborella genome and the evolution of flowering plants.</title>
        <authorList>
            <consortium name="Amborella Genome Project"/>
        </authorList>
    </citation>
    <scope>NUCLEOTIDE SEQUENCE [LARGE SCALE GENOMIC DNA]</scope>
</reference>
<evidence type="ECO:0000256" key="2">
    <source>
        <dbReference type="ARBA" id="ARBA00022729"/>
    </source>
</evidence>
<dbReference type="AlphaFoldDB" id="W1P448"/>
<name>W1P448_AMBTC</name>
<dbReference type="InterPro" id="IPR039331">
    <property type="entry name" value="PAPs-like"/>
</dbReference>
<dbReference type="PANTHER" id="PTHR22953">
    <property type="entry name" value="ACID PHOSPHATASE RELATED"/>
    <property type="match status" value="1"/>
</dbReference>
<evidence type="ECO:0000313" key="6">
    <source>
        <dbReference type="EMBL" id="ERN02356.1"/>
    </source>
</evidence>
<comment type="similarity">
    <text evidence="1 3">Belongs to the metallophosphoesterase superfamily. Purple acid phosphatase family.</text>
</comment>
<dbReference type="HOGENOM" id="CLU_170597_0_0_1"/>
<gene>
    <name evidence="6" type="ORF">AMTR_s00096p00055130</name>
</gene>
<evidence type="ECO:0000256" key="3">
    <source>
        <dbReference type="RuleBase" id="RU361203"/>
    </source>
</evidence>
<dbReference type="InterPro" id="IPR008963">
    <property type="entry name" value="Purple_acid_Pase-like_N"/>
</dbReference>
<dbReference type="GO" id="GO:0046872">
    <property type="term" value="F:metal ion binding"/>
    <property type="evidence" value="ECO:0007669"/>
    <property type="project" value="InterPro"/>
</dbReference>
<dbReference type="SUPFAM" id="SSF56300">
    <property type="entry name" value="Metallo-dependent phosphatases"/>
    <property type="match status" value="1"/>
</dbReference>
<dbReference type="InterPro" id="IPR004843">
    <property type="entry name" value="Calcineurin-like_PHP"/>
</dbReference>
<keyword evidence="7" id="KW-1185">Reference proteome</keyword>
<feature type="domain" description="Calcineurin-like phosphoesterase" evidence="4">
    <location>
        <begin position="45"/>
        <end position="113"/>
    </location>
</feature>
<keyword evidence="2" id="KW-0732">Signal</keyword>
<keyword evidence="3" id="KW-0378">Hydrolase</keyword>
<dbReference type="eggNOG" id="KOG1378">
    <property type="taxonomic scope" value="Eukaryota"/>
</dbReference>
<evidence type="ECO:0000313" key="7">
    <source>
        <dbReference type="Proteomes" id="UP000017836"/>
    </source>
</evidence>
<proteinExistence type="inferred from homology"/>
<accession>W1P448</accession>
<dbReference type="Gene3D" id="2.60.40.380">
    <property type="entry name" value="Purple acid phosphatase-like, N-terminal"/>
    <property type="match status" value="1"/>
</dbReference>
<sequence>MFYSSSEIHHVVIGPLEPSTYYYYQCGGEGPEFSFKTPPSQLPITFAAVGDLGQTGWTSSTLDHIDKCEYDVHLLPGDLSYADDRQHLWDSFGELVQPLARARPWMVNEGNHEK</sequence>
<dbReference type="Gene3D" id="3.60.21.10">
    <property type="match status" value="1"/>
</dbReference>
<dbReference type="Gramene" id="ERN02356">
    <property type="protein sequence ID" value="ERN02356"/>
    <property type="gene ID" value="AMTR_s00096p00055130"/>
</dbReference>
<dbReference type="InterPro" id="IPR029052">
    <property type="entry name" value="Metallo-depent_PP-like"/>
</dbReference>
<evidence type="ECO:0000259" key="5">
    <source>
        <dbReference type="Pfam" id="PF16656"/>
    </source>
</evidence>
<dbReference type="EC" id="3.1.3.2" evidence="3"/>
<dbReference type="InterPro" id="IPR015914">
    <property type="entry name" value="PAPs_N"/>
</dbReference>
<dbReference type="EMBL" id="KI394634">
    <property type="protein sequence ID" value="ERN02356.1"/>
    <property type="molecule type" value="Genomic_DNA"/>
</dbReference>
<dbReference type="Proteomes" id="UP000017836">
    <property type="component" value="Unassembled WGS sequence"/>
</dbReference>
<dbReference type="GO" id="GO:0003993">
    <property type="term" value="F:acid phosphatase activity"/>
    <property type="evidence" value="ECO:0007669"/>
    <property type="project" value="UniProtKB-EC"/>
</dbReference>
<evidence type="ECO:0000256" key="1">
    <source>
        <dbReference type="ARBA" id="ARBA00008723"/>
    </source>
</evidence>
<comment type="catalytic activity">
    <reaction evidence="3">
        <text>a phosphate monoester + H2O = an alcohol + phosphate</text>
        <dbReference type="Rhea" id="RHEA:15017"/>
        <dbReference type="ChEBI" id="CHEBI:15377"/>
        <dbReference type="ChEBI" id="CHEBI:30879"/>
        <dbReference type="ChEBI" id="CHEBI:43474"/>
        <dbReference type="ChEBI" id="CHEBI:67140"/>
        <dbReference type="EC" id="3.1.3.2"/>
    </reaction>
</comment>